<dbReference type="Gene3D" id="1.10.8.500">
    <property type="entry name" value="HAMP domain in histidine kinase"/>
    <property type="match status" value="1"/>
</dbReference>
<reference evidence="13 14" key="1">
    <citation type="submission" date="2018-02" db="EMBL/GenBank/DDBJ databases">
        <title>Insights into the biology of acidophilic members of the Acidiferrobacteraceae family derived from comparative genomic analyses.</title>
        <authorList>
            <person name="Issotta F."/>
            <person name="Thyssen C."/>
            <person name="Mena C."/>
            <person name="Moya A."/>
            <person name="Bellenberg S."/>
            <person name="Sproer C."/>
            <person name="Covarrubias P.C."/>
            <person name="Sand W."/>
            <person name="Quatrini R."/>
            <person name="Vera M."/>
        </authorList>
    </citation>
    <scope>NUCLEOTIDE SEQUENCE [LARGE SCALE GENOMIC DNA]</scope>
    <source>
        <strain evidence="14">m-1</strain>
    </source>
</reference>
<evidence type="ECO:0000313" key="14">
    <source>
        <dbReference type="Proteomes" id="UP000253250"/>
    </source>
</evidence>
<dbReference type="FunFam" id="1.20.120.1530:FF:000002">
    <property type="entry name" value="Two-component osmosensing histidine kinase"/>
    <property type="match status" value="4"/>
</dbReference>
<evidence type="ECO:0000313" key="13">
    <source>
        <dbReference type="EMBL" id="RCN57219.1"/>
    </source>
</evidence>
<feature type="domain" description="HAMP" evidence="12">
    <location>
        <begin position="574"/>
        <end position="626"/>
    </location>
</feature>
<feature type="domain" description="HAMP" evidence="12">
    <location>
        <begin position="23"/>
        <end position="69"/>
    </location>
</feature>
<dbReference type="RefSeq" id="WP_114283527.1">
    <property type="nucleotide sequence ID" value="NZ_PSYR01000002.1"/>
</dbReference>
<dbReference type="InterPro" id="IPR005467">
    <property type="entry name" value="His_kinase_dom"/>
</dbReference>
<evidence type="ECO:0000256" key="5">
    <source>
        <dbReference type="ARBA" id="ARBA00022679"/>
    </source>
</evidence>
<feature type="domain" description="Histidine kinase" evidence="10">
    <location>
        <begin position="947"/>
        <end position="1181"/>
    </location>
</feature>
<keyword evidence="6 13" id="KW-0418">Kinase</keyword>
<dbReference type="GO" id="GO:0016020">
    <property type="term" value="C:membrane"/>
    <property type="evidence" value="ECO:0007669"/>
    <property type="project" value="UniProtKB-SubCell"/>
</dbReference>
<dbReference type="SUPFAM" id="SSF47384">
    <property type="entry name" value="Homodimeric domain of signal transducing histidine kinase"/>
    <property type="match status" value="1"/>
</dbReference>
<dbReference type="SUPFAM" id="SSF55874">
    <property type="entry name" value="ATPase domain of HSP90 chaperone/DNA topoisomerase II/histidine kinase"/>
    <property type="match status" value="1"/>
</dbReference>
<dbReference type="SMART" id="SM00388">
    <property type="entry name" value="HisKA"/>
    <property type="match status" value="1"/>
</dbReference>
<dbReference type="EMBL" id="PSYR01000002">
    <property type="protein sequence ID" value="RCN57219.1"/>
    <property type="molecule type" value="Genomic_DNA"/>
</dbReference>
<protein>
    <recommendedName>
        <fullName evidence="3">histidine kinase</fullName>
        <ecNumber evidence="3">2.7.13.3</ecNumber>
    </recommendedName>
</protein>
<dbReference type="SMART" id="SM00065">
    <property type="entry name" value="GAF"/>
    <property type="match status" value="1"/>
</dbReference>
<dbReference type="InterPro" id="IPR036097">
    <property type="entry name" value="HisK_dim/P_sf"/>
</dbReference>
<name>A0A368HJ58_9GAMM</name>
<evidence type="ECO:0000256" key="6">
    <source>
        <dbReference type="ARBA" id="ARBA00022777"/>
    </source>
</evidence>
<dbReference type="InterPro" id="IPR011006">
    <property type="entry name" value="CheY-like_superfamily"/>
</dbReference>
<dbReference type="InterPro" id="IPR001789">
    <property type="entry name" value="Sig_transdc_resp-reg_receiver"/>
</dbReference>
<dbReference type="Proteomes" id="UP000253250">
    <property type="component" value="Unassembled WGS sequence"/>
</dbReference>
<dbReference type="InterPro" id="IPR003661">
    <property type="entry name" value="HisK_dim/P_dom"/>
</dbReference>
<dbReference type="Gene3D" id="3.40.50.2300">
    <property type="match status" value="1"/>
</dbReference>
<dbReference type="PRINTS" id="PR00344">
    <property type="entry name" value="BCTRLSENSOR"/>
</dbReference>
<evidence type="ECO:0000259" key="12">
    <source>
        <dbReference type="PROSITE" id="PS50885"/>
    </source>
</evidence>
<dbReference type="FunFam" id="3.30.565.10:FF:000010">
    <property type="entry name" value="Sensor histidine kinase RcsC"/>
    <property type="match status" value="1"/>
</dbReference>
<dbReference type="CDD" id="cd06225">
    <property type="entry name" value="HAMP"/>
    <property type="match status" value="7"/>
</dbReference>
<dbReference type="InterPro" id="IPR036890">
    <property type="entry name" value="HATPase_C_sf"/>
</dbReference>
<comment type="subcellular location">
    <subcellularLocation>
        <location evidence="2">Membrane</location>
    </subcellularLocation>
</comment>
<dbReference type="CDD" id="cd00082">
    <property type="entry name" value="HisKA"/>
    <property type="match status" value="1"/>
</dbReference>
<keyword evidence="7" id="KW-0902">Two-component regulatory system</keyword>
<dbReference type="CDD" id="cd16922">
    <property type="entry name" value="HATPase_EvgS-ArcB-TorS-like"/>
    <property type="match status" value="1"/>
</dbReference>
<dbReference type="OrthoDB" id="9810730at2"/>
<feature type="modified residue" description="4-aspartylphosphate" evidence="8">
    <location>
        <position position="1272"/>
    </location>
</feature>
<comment type="catalytic activity">
    <reaction evidence="1">
        <text>ATP + protein L-histidine = ADP + protein N-phospho-L-histidine.</text>
        <dbReference type="EC" id="2.7.13.3"/>
    </reaction>
</comment>
<keyword evidence="14" id="KW-1185">Reference proteome</keyword>
<evidence type="ECO:0000256" key="7">
    <source>
        <dbReference type="ARBA" id="ARBA00023012"/>
    </source>
</evidence>
<dbReference type="InterPro" id="IPR003018">
    <property type="entry name" value="GAF"/>
</dbReference>
<dbReference type="Gene3D" id="1.10.287.130">
    <property type="match status" value="1"/>
</dbReference>
<feature type="domain" description="HAMP" evidence="12">
    <location>
        <begin position="298"/>
        <end position="350"/>
    </location>
</feature>
<dbReference type="InterPro" id="IPR029016">
    <property type="entry name" value="GAF-like_dom_sf"/>
</dbReference>
<dbReference type="InterPro" id="IPR003594">
    <property type="entry name" value="HATPase_dom"/>
</dbReference>
<keyword evidence="4 8" id="KW-0597">Phosphoprotein</keyword>
<feature type="domain" description="HAMP" evidence="12">
    <location>
        <begin position="206"/>
        <end position="258"/>
    </location>
</feature>
<feature type="coiled-coil region" evidence="9">
    <location>
        <begin position="882"/>
        <end position="923"/>
    </location>
</feature>
<evidence type="ECO:0000256" key="8">
    <source>
        <dbReference type="PROSITE-ProRule" id="PRU00169"/>
    </source>
</evidence>
<sequence>MPSQGSGRARSRTRVSQDEDDDLQRLLVGLQRLHDGDFSVRLRLREGRRAQQIARIFNSLARHNQRLTREFGRVANLVGRQGRIAERTSLKGMQGAWATMIEAQNSAVDDLVHTILEISRVIRAVANGDLSQSVPFDVAGRPVKGDLIRVGRAVNTMVDQLRSFAAEVTRVAKEVGIEGKLGGQARVKGVSGTWKDLTENVNQLAGNLTSQVRNIALVTTAVANGDLSQKITVDARGEILELKSTINTMVDQLRSFAAEVTRVAKEVGIDGKLGGQAKVPGVAGTWKDLTDNVNQLTGNLTSQVRNIALVTTAVAKGDLSQKITVDARGEILELKDTINTMVDQLRSFAAEVTRVAKEVGIEGKLGGQARVKGVSGTWKDLTENVNQLAGNLTSQVRNIAEVSTAVANGDLSQKITVDARGEILELKSTINTMVDQLRSFAAEVTRVAKEVGIDGKLGGQAKVPGVAGTWKDLTDNVNGLAGNLTSQVRNIAEVSTAVANGDLSQKITVDARGEILELKSTINTMVDQLRSFAAEVTRVAKEVGIEGKLGGQARVKGVSGTWKDLTENVNQLAGNLTSQVRNIALVTTAVANGDLSQKITVDARGEILELKSTINTMVDQLRSFAAEVTRVAKEVGIDGKLGGQAKVPGVAGTWKDLTENVNQLAGNLTSQVRAIAEVSTAVTKGDLTRSITVEAEGEVLALKDNINQMIKNLKETTEKNMEQDWLKTNLARFSAMMQGQKNLSAVSRLIMSELTPLVSAQHGAFYTVNVEENRLDLIASYAYNKSATVPTSFEFGEGIVGQCALEKKPISLGTVPDDYIRIASGLGYAGPANILVLPVLFEGDVLAVIELASFQSFNSIHRVFLDQLMVSVGVVLNIIGASMRTEELLQELQNSNGELEAQAKELEEKATLLEIKNQEVEMASLSLEEKAEQLAMISKYKSEFLANMSHELRTPLNSLLIMAKLLAENRESNLNSKQVQFANTIYASGRDLLNLINEILDLSKVEAGKMGIVASDTKVTDLIDYVVRDFRAISQQKDIVFAIKTADDLPESLFTDGQRLQQVLKNLLSNAFKFTEKGAITLEACRYHGSRTVFQAEALRESAVVVAFTVRDTGIGIADNKQRLIFEAFQQVDATTSRKYGGTGLGLTISREISRLLGGEIHLRSIEGEGSEFTLYMPQIYVGQEIEDEGSQGQVATLGDAVDMESEGDFESNDAIMFSGQKVLVVDDDVRNIFAISSVLENHKLNVLFAESGGAAIEILEENDDIDVVLMDIMMPDMDGYETTQAIRRLERYKGLPIIALTAKAMKGDREKSLEAGLSDYITKPVDTTALLHMVKRWLKTRAAEAVS</sequence>
<dbReference type="SMART" id="SM00387">
    <property type="entry name" value="HATPase_c"/>
    <property type="match status" value="1"/>
</dbReference>
<dbReference type="Pfam" id="PF13185">
    <property type="entry name" value="GAF_2"/>
    <property type="match status" value="1"/>
</dbReference>
<dbReference type="CDD" id="cd17546">
    <property type="entry name" value="REC_hyHK_CKI1_RcsC-like"/>
    <property type="match status" value="1"/>
</dbReference>
<evidence type="ECO:0000256" key="3">
    <source>
        <dbReference type="ARBA" id="ARBA00012438"/>
    </source>
</evidence>
<keyword evidence="9" id="KW-0175">Coiled coil</keyword>
<dbReference type="PROSITE" id="PS50110">
    <property type="entry name" value="RESPONSE_REGULATORY"/>
    <property type="match status" value="1"/>
</dbReference>
<dbReference type="Gene3D" id="3.30.565.10">
    <property type="entry name" value="Histidine kinase-like ATPase, C-terminal domain"/>
    <property type="match status" value="1"/>
</dbReference>
<feature type="domain" description="HAMP" evidence="12">
    <location>
        <begin position="666"/>
        <end position="718"/>
    </location>
</feature>
<dbReference type="SMART" id="SM00304">
    <property type="entry name" value="HAMP"/>
    <property type="match status" value="7"/>
</dbReference>
<feature type="domain" description="HAMP" evidence="12">
    <location>
        <begin position="109"/>
        <end position="166"/>
    </location>
</feature>
<organism evidence="13 14">
    <name type="scientific">Acidiferrobacter thiooxydans</name>
    <dbReference type="NCBI Taxonomy" id="163359"/>
    <lineage>
        <taxon>Bacteria</taxon>
        <taxon>Pseudomonadati</taxon>
        <taxon>Pseudomonadota</taxon>
        <taxon>Gammaproteobacteria</taxon>
        <taxon>Acidiferrobacterales</taxon>
        <taxon>Acidiferrobacteraceae</taxon>
        <taxon>Acidiferrobacter</taxon>
    </lineage>
</organism>
<evidence type="ECO:0000256" key="9">
    <source>
        <dbReference type="SAM" id="Coils"/>
    </source>
</evidence>
<gene>
    <name evidence="13" type="ORF">C4900_12555</name>
</gene>
<keyword evidence="5" id="KW-0808">Transferase</keyword>
<dbReference type="Pfam" id="PF02518">
    <property type="entry name" value="HATPase_c"/>
    <property type="match status" value="1"/>
</dbReference>
<comment type="caution">
    <text evidence="13">The sequence shown here is derived from an EMBL/GenBank/DDBJ whole genome shotgun (WGS) entry which is preliminary data.</text>
</comment>
<proteinExistence type="predicted"/>
<dbReference type="Pfam" id="PF18947">
    <property type="entry name" value="HAMP_2"/>
    <property type="match status" value="1"/>
</dbReference>
<feature type="domain" description="HAMP" evidence="12">
    <location>
        <begin position="482"/>
        <end position="534"/>
    </location>
</feature>
<dbReference type="Pfam" id="PF00512">
    <property type="entry name" value="HisKA"/>
    <property type="match status" value="1"/>
</dbReference>
<dbReference type="Gene3D" id="3.30.450.40">
    <property type="match status" value="1"/>
</dbReference>
<evidence type="ECO:0000259" key="10">
    <source>
        <dbReference type="PROSITE" id="PS50109"/>
    </source>
</evidence>
<evidence type="ECO:0000259" key="11">
    <source>
        <dbReference type="PROSITE" id="PS50110"/>
    </source>
</evidence>
<evidence type="ECO:0000256" key="4">
    <source>
        <dbReference type="ARBA" id="ARBA00022553"/>
    </source>
</evidence>
<dbReference type="Pfam" id="PF00672">
    <property type="entry name" value="HAMP"/>
    <property type="match status" value="6"/>
</dbReference>
<accession>A0A368HJ58</accession>
<dbReference type="Pfam" id="PF00072">
    <property type="entry name" value="Response_reg"/>
    <property type="match status" value="1"/>
</dbReference>
<dbReference type="SUPFAM" id="SSF52172">
    <property type="entry name" value="CheY-like"/>
    <property type="match status" value="1"/>
</dbReference>
<dbReference type="Gene3D" id="1.20.120.1530">
    <property type="match status" value="4"/>
</dbReference>
<evidence type="ECO:0000256" key="2">
    <source>
        <dbReference type="ARBA" id="ARBA00004370"/>
    </source>
</evidence>
<dbReference type="EC" id="2.7.13.3" evidence="3"/>
<dbReference type="PANTHER" id="PTHR45339">
    <property type="entry name" value="HYBRID SIGNAL TRANSDUCTION HISTIDINE KINASE J"/>
    <property type="match status" value="1"/>
</dbReference>
<dbReference type="GO" id="GO:0000155">
    <property type="term" value="F:phosphorelay sensor kinase activity"/>
    <property type="evidence" value="ECO:0007669"/>
    <property type="project" value="InterPro"/>
</dbReference>
<dbReference type="SMART" id="SM00448">
    <property type="entry name" value="REC"/>
    <property type="match status" value="1"/>
</dbReference>
<dbReference type="SUPFAM" id="SSF58104">
    <property type="entry name" value="Methyl-accepting chemotaxis protein (MCP) signaling domain"/>
    <property type="match status" value="3"/>
</dbReference>
<dbReference type="InterPro" id="IPR003660">
    <property type="entry name" value="HAMP_dom"/>
</dbReference>
<dbReference type="PROSITE" id="PS50885">
    <property type="entry name" value="HAMP"/>
    <property type="match status" value="8"/>
</dbReference>
<dbReference type="InterPro" id="IPR004358">
    <property type="entry name" value="Sig_transdc_His_kin-like_C"/>
</dbReference>
<feature type="domain" description="Response regulatory" evidence="11">
    <location>
        <begin position="1222"/>
        <end position="1339"/>
    </location>
</feature>
<dbReference type="PANTHER" id="PTHR45339:SF1">
    <property type="entry name" value="HYBRID SIGNAL TRANSDUCTION HISTIDINE KINASE J"/>
    <property type="match status" value="1"/>
</dbReference>
<evidence type="ECO:0000256" key="1">
    <source>
        <dbReference type="ARBA" id="ARBA00000085"/>
    </source>
</evidence>
<feature type="domain" description="HAMP" evidence="12">
    <location>
        <begin position="390"/>
        <end position="442"/>
    </location>
</feature>
<dbReference type="SUPFAM" id="SSF55781">
    <property type="entry name" value="GAF domain-like"/>
    <property type="match status" value="1"/>
</dbReference>
<dbReference type="PROSITE" id="PS50109">
    <property type="entry name" value="HIS_KIN"/>
    <property type="match status" value="1"/>
</dbReference>